<evidence type="ECO:0000313" key="9">
    <source>
        <dbReference type="Proteomes" id="UP000605986"/>
    </source>
</evidence>
<dbReference type="GO" id="GO:0009251">
    <property type="term" value="P:glucan catabolic process"/>
    <property type="evidence" value="ECO:0007669"/>
    <property type="project" value="TreeGrafter"/>
</dbReference>
<gene>
    <name evidence="8" type="ORF">F53441_7012</name>
</gene>
<reference evidence="8" key="1">
    <citation type="submission" date="2020-01" db="EMBL/GenBank/DDBJ databases">
        <title>Identification and distribution of gene clusters putatively required for synthesis of sphingolipid metabolism inhibitors in phylogenetically diverse species of the filamentous fungus Fusarium.</title>
        <authorList>
            <person name="Kim H.-S."/>
            <person name="Busman M."/>
            <person name="Brown D.W."/>
            <person name="Divon H."/>
            <person name="Uhlig S."/>
            <person name="Proctor R.H."/>
        </authorList>
    </citation>
    <scope>NUCLEOTIDE SEQUENCE</scope>
    <source>
        <strain evidence="8">NRRL 53441</strain>
    </source>
</reference>
<comment type="catalytic activity">
    <reaction evidence="1">
        <text>Endohydrolysis of (1-&gt;3)- or (1-&gt;4)-linkages in beta-D-glucans when the glucose residue whose reducing group is involved in the linkage to be hydrolyzed is itself substituted at C-3.</text>
        <dbReference type="EC" id="3.2.1.6"/>
    </reaction>
</comment>
<dbReference type="InterPro" id="IPR000757">
    <property type="entry name" value="Beta-glucanase-like"/>
</dbReference>
<dbReference type="Pfam" id="PF26113">
    <property type="entry name" value="GH16_XgeA"/>
    <property type="match status" value="1"/>
</dbReference>
<dbReference type="AlphaFoldDB" id="A0A8H4KG67"/>
<name>A0A8H4KG67_9HYPO</name>
<dbReference type="FunFam" id="2.60.120.200:FF:000114">
    <property type="entry name" value="Probable endo-1,3(4)-beta-glucanase NFIA_089530"/>
    <property type="match status" value="1"/>
</dbReference>
<comment type="similarity">
    <text evidence="2">Belongs to the glycosyl hydrolase 16 family.</text>
</comment>
<keyword evidence="6" id="KW-1133">Transmembrane helix</keyword>
<evidence type="ECO:0000256" key="1">
    <source>
        <dbReference type="ARBA" id="ARBA00000124"/>
    </source>
</evidence>
<evidence type="ECO:0000256" key="2">
    <source>
        <dbReference type="ARBA" id="ARBA00006865"/>
    </source>
</evidence>
<dbReference type="Gene3D" id="2.60.120.200">
    <property type="match status" value="1"/>
</dbReference>
<accession>A0A8H4KG67</accession>
<dbReference type="InterPro" id="IPR013320">
    <property type="entry name" value="ConA-like_dom_sf"/>
</dbReference>
<keyword evidence="6" id="KW-0812">Transmembrane</keyword>
<dbReference type="SUPFAM" id="SSF49899">
    <property type="entry name" value="Concanavalin A-like lectins/glucanases"/>
    <property type="match status" value="1"/>
</dbReference>
<dbReference type="PANTHER" id="PTHR10963">
    <property type="entry name" value="GLYCOSYL HYDROLASE-RELATED"/>
    <property type="match status" value="1"/>
</dbReference>
<dbReference type="OrthoDB" id="192832at2759"/>
<evidence type="ECO:0000256" key="6">
    <source>
        <dbReference type="SAM" id="Phobius"/>
    </source>
</evidence>
<dbReference type="CDD" id="cd02181">
    <property type="entry name" value="GH16_fungal_Lam16A_glucanase"/>
    <property type="match status" value="1"/>
</dbReference>
<dbReference type="PROSITE" id="PS51762">
    <property type="entry name" value="GH16_2"/>
    <property type="match status" value="1"/>
</dbReference>
<dbReference type="EC" id="3.2.1.6" evidence="3"/>
<dbReference type="PANTHER" id="PTHR10963:SF42">
    <property type="entry name" value="PUTATIVE (AFU_ORTHOLOGUE AFUA_5G02280)-RELATED"/>
    <property type="match status" value="1"/>
</dbReference>
<dbReference type="InterPro" id="IPR050546">
    <property type="entry name" value="Glycosyl_Hydrlase_16"/>
</dbReference>
<proteinExistence type="inferred from homology"/>
<keyword evidence="9" id="KW-1185">Reference proteome</keyword>
<organism evidence="8 9">
    <name type="scientific">Fusarium austroafricanum</name>
    <dbReference type="NCBI Taxonomy" id="2364996"/>
    <lineage>
        <taxon>Eukaryota</taxon>
        <taxon>Fungi</taxon>
        <taxon>Dikarya</taxon>
        <taxon>Ascomycota</taxon>
        <taxon>Pezizomycotina</taxon>
        <taxon>Sordariomycetes</taxon>
        <taxon>Hypocreomycetidae</taxon>
        <taxon>Hypocreales</taxon>
        <taxon>Nectriaceae</taxon>
        <taxon>Fusarium</taxon>
        <taxon>Fusarium concolor species complex</taxon>
    </lineage>
</organism>
<comment type="caution">
    <text evidence="8">The sequence shown here is derived from an EMBL/GenBank/DDBJ whole genome shotgun (WGS) entry which is preliminary data.</text>
</comment>
<sequence>MSGYSSGLKPGQFPPVYDEILPRKGQDVRHASSTMPWWNPRYWRKRVWAAVLTVVIIIVIIVVAVAVERANRNRYPDYTPLSYSLKDTYGGESFFDNFNYFTGYDPTQGFVHYVPREQAQSLNLTYASPSTAVIKVDTSVGPNDKPNASTGRFSVRIESKKQYQNGLFIFDVKHTPYGCGTWPALWLTDPSNWPAHGEIDVMESTNKAEDGNQMTLHTTGACSMDVRREDTGQTLHKNCNHELNDNDGCGVKSGPAGSGAAFNKNGGGVMAVEWRHEGIRMWQFSRNSIPSDIKANNPNPSTWGTAASDFPGTHCDIGSHFKNQSIIANIDLCGTLVYHVWDGSGCSGKCTDLVANNPDAFENAYWEFGSFQVYQAK</sequence>
<dbReference type="EMBL" id="JAADJG010000272">
    <property type="protein sequence ID" value="KAF4449817.1"/>
    <property type="molecule type" value="Genomic_DNA"/>
</dbReference>
<evidence type="ECO:0000256" key="3">
    <source>
        <dbReference type="ARBA" id="ARBA00012599"/>
    </source>
</evidence>
<evidence type="ECO:0000313" key="8">
    <source>
        <dbReference type="EMBL" id="KAF4449817.1"/>
    </source>
</evidence>
<feature type="transmembrane region" description="Helical" evidence="6">
    <location>
        <begin position="47"/>
        <end position="67"/>
    </location>
</feature>
<dbReference type="GO" id="GO:0052861">
    <property type="term" value="F:endo-1,3(4)-beta-glucanase activity"/>
    <property type="evidence" value="ECO:0007669"/>
    <property type="project" value="UniProtKB-EC"/>
</dbReference>
<evidence type="ECO:0000256" key="4">
    <source>
        <dbReference type="ARBA" id="ARBA00022801"/>
    </source>
</evidence>
<keyword evidence="6" id="KW-0472">Membrane</keyword>
<evidence type="ECO:0000256" key="5">
    <source>
        <dbReference type="ARBA" id="ARBA00023295"/>
    </source>
</evidence>
<keyword evidence="5" id="KW-0326">Glycosidase</keyword>
<dbReference type="Proteomes" id="UP000605986">
    <property type="component" value="Unassembled WGS sequence"/>
</dbReference>
<feature type="domain" description="GH16" evidence="7">
    <location>
        <begin position="76"/>
        <end position="343"/>
    </location>
</feature>
<keyword evidence="4" id="KW-0378">Hydrolase</keyword>
<evidence type="ECO:0000259" key="7">
    <source>
        <dbReference type="PROSITE" id="PS51762"/>
    </source>
</evidence>
<protein>
    <recommendedName>
        <fullName evidence="3">endo-1,3(4)-beta-glucanase</fullName>
        <ecNumber evidence="3">3.2.1.6</ecNumber>
    </recommendedName>
</protein>